<dbReference type="EMBL" id="JABAIA010000003">
    <property type="protein sequence ID" value="NLR67487.1"/>
    <property type="molecule type" value="Genomic_DNA"/>
</dbReference>
<dbReference type="InterPro" id="IPR012373">
    <property type="entry name" value="Ferrdict_sens_TM"/>
</dbReference>
<dbReference type="AlphaFoldDB" id="A0A847S3R1"/>
<dbReference type="Pfam" id="PF04773">
    <property type="entry name" value="FecR"/>
    <property type="match status" value="1"/>
</dbReference>
<evidence type="ECO:0000313" key="4">
    <source>
        <dbReference type="EMBL" id="NLR67487.1"/>
    </source>
</evidence>
<organism evidence="4 5">
    <name type="scientific">Chitinophaga varians</name>
    <dbReference type="NCBI Taxonomy" id="2202339"/>
    <lineage>
        <taxon>Bacteria</taxon>
        <taxon>Pseudomonadati</taxon>
        <taxon>Bacteroidota</taxon>
        <taxon>Chitinophagia</taxon>
        <taxon>Chitinophagales</taxon>
        <taxon>Chitinophagaceae</taxon>
        <taxon>Chitinophaga</taxon>
    </lineage>
</organism>
<gene>
    <name evidence="4" type="ORF">HGH92_24495</name>
</gene>
<dbReference type="GO" id="GO:0016989">
    <property type="term" value="F:sigma factor antagonist activity"/>
    <property type="evidence" value="ECO:0007669"/>
    <property type="project" value="TreeGrafter"/>
</dbReference>
<keyword evidence="1" id="KW-0472">Membrane</keyword>
<reference evidence="4 5" key="1">
    <citation type="submission" date="2020-04" db="EMBL/GenBank/DDBJ databases">
        <authorList>
            <person name="Yin C."/>
        </authorList>
    </citation>
    <scope>NUCLEOTIDE SEQUENCE [LARGE SCALE GENOMIC DNA]</scope>
    <source>
        <strain evidence="4 5">Ae27</strain>
    </source>
</reference>
<feature type="transmembrane region" description="Helical" evidence="1">
    <location>
        <begin position="91"/>
        <end position="108"/>
    </location>
</feature>
<protein>
    <submittedName>
        <fullName evidence="4">DUF4974 domain-containing protein</fullName>
    </submittedName>
</protein>
<dbReference type="PANTHER" id="PTHR30273">
    <property type="entry name" value="PERIPLASMIC SIGNAL SENSOR AND SIGMA FACTOR ACTIVATOR FECR-RELATED"/>
    <property type="match status" value="1"/>
</dbReference>
<dbReference type="PANTHER" id="PTHR30273:SF2">
    <property type="entry name" value="PROTEIN FECR"/>
    <property type="match status" value="1"/>
</dbReference>
<dbReference type="Proteomes" id="UP000570474">
    <property type="component" value="Unassembled WGS sequence"/>
</dbReference>
<keyword evidence="1" id="KW-0812">Transmembrane</keyword>
<sequence length="353" mass="38808">MMTDEQRLNELITARLAGTIDADGAAELESLLRSCPEQQATIALLERYWEAVPVAATPPADIFRQIMAVAEPAHSSPGKITTKDSRGLKSWILWGAAAVTLLGMFLLFRPGGDSHQQIVRTADGERKTFRLADASTVHLNGGSQLRCVLTGSRRELWLEGEAYFEVAPDPARPFVVHASGVNIHALGTAFNVKAYHGQSSCETTLLEGAVEVYADKTPDSRIRLRPYEKVSLDATASIAAPVKKINLKTIHAGPPAQTNVAAPLADTSLTETAWVNNRLQFDEIDFEELARLLQRWYGVHITFRDEKPKHYIFSGAFAGETVTQALDAMQLIEDFRYEVQGNTITIFGTSTKK</sequence>
<keyword evidence="5" id="KW-1185">Reference proteome</keyword>
<evidence type="ECO:0000259" key="2">
    <source>
        <dbReference type="Pfam" id="PF04773"/>
    </source>
</evidence>
<comment type="caution">
    <text evidence="4">The sequence shown here is derived from an EMBL/GenBank/DDBJ whole genome shotgun (WGS) entry which is preliminary data.</text>
</comment>
<dbReference type="RefSeq" id="WP_168873447.1">
    <property type="nucleotide sequence ID" value="NZ_JABAIA010000003.1"/>
</dbReference>
<name>A0A847S3R1_9BACT</name>
<dbReference type="InterPro" id="IPR006860">
    <property type="entry name" value="FecR"/>
</dbReference>
<accession>A0A847S3R1</accession>
<feature type="domain" description="Protein FecR C-terminal" evidence="3">
    <location>
        <begin position="279"/>
        <end position="346"/>
    </location>
</feature>
<dbReference type="Gene3D" id="3.55.50.30">
    <property type="match status" value="1"/>
</dbReference>
<evidence type="ECO:0000256" key="1">
    <source>
        <dbReference type="SAM" id="Phobius"/>
    </source>
</evidence>
<dbReference type="InterPro" id="IPR032508">
    <property type="entry name" value="FecR_C"/>
</dbReference>
<feature type="domain" description="FecR protein" evidence="2">
    <location>
        <begin position="119"/>
        <end position="211"/>
    </location>
</feature>
<dbReference type="PIRSF" id="PIRSF018266">
    <property type="entry name" value="FecR"/>
    <property type="match status" value="1"/>
</dbReference>
<keyword evidence="1" id="KW-1133">Transmembrane helix</keyword>
<dbReference type="Pfam" id="PF16344">
    <property type="entry name" value="FecR_C"/>
    <property type="match status" value="1"/>
</dbReference>
<proteinExistence type="predicted"/>
<evidence type="ECO:0000259" key="3">
    <source>
        <dbReference type="Pfam" id="PF16344"/>
    </source>
</evidence>
<evidence type="ECO:0000313" key="5">
    <source>
        <dbReference type="Proteomes" id="UP000570474"/>
    </source>
</evidence>
<dbReference type="Gene3D" id="2.60.120.1440">
    <property type="match status" value="1"/>
</dbReference>